<dbReference type="EMBL" id="JBHSSE010000003">
    <property type="protein sequence ID" value="MFC6200597.1"/>
    <property type="molecule type" value="Genomic_DNA"/>
</dbReference>
<feature type="signal peptide" evidence="1">
    <location>
        <begin position="1"/>
        <end position="28"/>
    </location>
</feature>
<organism evidence="2 3">
    <name type="scientific">Lactiplantibacillus nangangensis</name>
    <dbReference type="NCBI Taxonomy" id="2559917"/>
    <lineage>
        <taxon>Bacteria</taxon>
        <taxon>Bacillati</taxon>
        <taxon>Bacillota</taxon>
        <taxon>Bacilli</taxon>
        <taxon>Lactobacillales</taxon>
        <taxon>Lactobacillaceae</taxon>
        <taxon>Lactiplantibacillus</taxon>
    </lineage>
</organism>
<gene>
    <name evidence="2" type="ORF">ACFP1L_01645</name>
</gene>
<comment type="caution">
    <text evidence="2">The sequence shown here is derived from an EMBL/GenBank/DDBJ whole genome shotgun (WGS) entry which is preliminary data.</text>
</comment>
<keyword evidence="1" id="KW-0732">Signal</keyword>
<evidence type="ECO:0000313" key="2">
    <source>
        <dbReference type="EMBL" id="MFC6200597.1"/>
    </source>
</evidence>
<accession>A0ABW1SGB5</accession>
<dbReference type="InterPro" id="IPR013320">
    <property type="entry name" value="ConA-like_dom_sf"/>
</dbReference>
<dbReference type="Proteomes" id="UP001596171">
    <property type="component" value="Unassembled WGS sequence"/>
</dbReference>
<sequence length="718" mass="77438">MRKRLTTGLLAGLMVMVSLGLTMMRTQAADVDPTAGAIDSAPKGLNQLDKLFILPTEFSNGVANSASIKDVNTTSAPNTQAIEINNTKKQLGGAWSSEVNKLDLTKNDTIKFWAYFGASSSKSSDGLAFVMQNDPNGTGAASAFTKKTVVGETLGVWGVDNDTNRKDPAEIAATGIQNSWALEFDSFSNTKTSYSDAGSGSAFDYGIKGQHIASGYPGLAAQYTPEKVTGLTIWGIIGTNRYFTQVHDNVQPNLSLADGQWHHVVLDWNAAAKTMTSTYDDINVDGTANANTVTQVHPIDTSQFNSADGKVNWGIMGTNGGNTGNSLVVFETVPNLMLDGAADVKVVDKSKNREVTTGMKVKAKDSLEYTYTLTYKEGQMDWDHITAKITLPKAVTFSEVSIKYADGGTQLMKAPEAGAESVDYDIGKNLHADNRTATITMVGKADNVAVNTQTTATDAFFTSDKLEVKTIAPDYLITVDQPLILYMSTLSYTIENGQDLKLTGFVFGEDSEQLTNSWITIYPKLNGEDLEPFKMSDDDESALFKMIVKSSQLHVGDNTLDLYAMDEDENYSNTLNVKIHVTSGSLGFKTVSATSKFSAITLDGKAQTAQREDDWELVVADDRGKDSSWQLQASASDFSNEDGRKLPGQVVYKDGTQSTVINGSGTVIDSHTSTSDTDEYDVMQSWTKETGLFFETNAAATPGAYSGKITWTLSNAPS</sequence>
<dbReference type="Gene3D" id="2.60.120.200">
    <property type="match status" value="1"/>
</dbReference>
<reference evidence="3" key="1">
    <citation type="journal article" date="2019" name="Int. J. Syst. Evol. Microbiol.">
        <title>The Global Catalogue of Microorganisms (GCM) 10K type strain sequencing project: providing services to taxonomists for standard genome sequencing and annotation.</title>
        <authorList>
            <consortium name="The Broad Institute Genomics Platform"/>
            <consortium name="The Broad Institute Genome Sequencing Center for Infectious Disease"/>
            <person name="Wu L."/>
            <person name="Ma J."/>
        </authorList>
    </citation>
    <scope>NUCLEOTIDE SEQUENCE [LARGE SCALE GENOMIC DNA]</scope>
    <source>
        <strain evidence="3">CCM 8930</strain>
    </source>
</reference>
<feature type="chain" id="PRO_5046557506" evidence="1">
    <location>
        <begin position="29"/>
        <end position="718"/>
    </location>
</feature>
<keyword evidence="3" id="KW-1185">Reference proteome</keyword>
<evidence type="ECO:0000256" key="1">
    <source>
        <dbReference type="SAM" id="SignalP"/>
    </source>
</evidence>
<evidence type="ECO:0000313" key="3">
    <source>
        <dbReference type="Proteomes" id="UP001596171"/>
    </source>
</evidence>
<proteinExistence type="predicted"/>
<dbReference type="SUPFAM" id="SSF49899">
    <property type="entry name" value="Concanavalin A-like lectins/glucanases"/>
    <property type="match status" value="1"/>
</dbReference>
<name>A0ABW1SGB5_9LACO</name>
<protein>
    <submittedName>
        <fullName evidence="2">Cell surface protein</fullName>
    </submittedName>
</protein>
<dbReference type="RefSeq" id="WP_137614905.1">
    <property type="nucleotide sequence ID" value="NZ_BJDI01000001.1"/>
</dbReference>